<protein>
    <submittedName>
        <fullName evidence="3">Tripartite-type tricarboxylate transporter, receptor component TctC</fullName>
    </submittedName>
</protein>
<dbReference type="CDD" id="cd13576">
    <property type="entry name" value="PBP2_BugD_Asp"/>
    <property type="match status" value="1"/>
</dbReference>
<dbReference type="InterPro" id="IPR005064">
    <property type="entry name" value="BUG"/>
</dbReference>
<dbReference type="PANTHER" id="PTHR42928">
    <property type="entry name" value="TRICARBOXYLATE-BINDING PROTEIN"/>
    <property type="match status" value="1"/>
</dbReference>
<dbReference type="Gene3D" id="3.40.190.150">
    <property type="entry name" value="Bordetella uptake gene, domain 1"/>
    <property type="match status" value="1"/>
</dbReference>
<keyword evidence="3" id="KW-0675">Receptor</keyword>
<accession>A0A1G6YMH3</accession>
<evidence type="ECO:0000313" key="4">
    <source>
        <dbReference type="Proteomes" id="UP000199245"/>
    </source>
</evidence>
<dbReference type="PANTHER" id="PTHR42928:SF5">
    <property type="entry name" value="BLR1237 PROTEIN"/>
    <property type="match status" value="1"/>
</dbReference>
<dbReference type="RefSeq" id="WP_092083887.1">
    <property type="nucleotide sequence ID" value="NZ_FMZW01000017.1"/>
</dbReference>
<dbReference type="SUPFAM" id="SSF53850">
    <property type="entry name" value="Periplasmic binding protein-like II"/>
    <property type="match status" value="1"/>
</dbReference>
<dbReference type="AlphaFoldDB" id="A0A1G6YMH3"/>
<dbReference type="InterPro" id="IPR042100">
    <property type="entry name" value="Bug_dom1"/>
</dbReference>
<dbReference type="Proteomes" id="UP000199245">
    <property type="component" value="Unassembled WGS sequence"/>
</dbReference>
<sequence length="322" mass="33896">MRKLVLAILAMFALTGTVSAETYPAHPITIVVPFAAGGPSDAMARILGERMKQSLGEVLLIENVTGAGGSIGVGRAVRSAPDGYTISFGHLGTHVANGAIYKLGYDLVTDLEPVVLLPSNPMIIVSKNAVPAKSLKELLEWLKSRPAPPTAGTAGAGSGSHIAGLYFENVSGIKLQYVPYRGTGPALNDLVAGQIDIIVDQTSNSINQVRAGNIRAYAVTDSKRVANAPDVPTVDEAGLPGFHMTLWSGLWVPKGTPKEIVAKLNAAAVEAMADPAVQKQLENLGLQMPPKDQLTPDALGAWQKAEIAKWWPMIKAANVKVD</sequence>
<reference evidence="3 4" key="1">
    <citation type="submission" date="2016-10" db="EMBL/GenBank/DDBJ databases">
        <authorList>
            <person name="de Groot N.N."/>
        </authorList>
    </citation>
    <scope>NUCLEOTIDE SEQUENCE [LARGE SCALE GENOMIC DNA]</scope>
    <source>
        <strain evidence="3 4">R5</strain>
    </source>
</reference>
<keyword evidence="2" id="KW-0732">Signal</keyword>
<evidence type="ECO:0000313" key="3">
    <source>
        <dbReference type="EMBL" id="SDD91183.1"/>
    </source>
</evidence>
<evidence type="ECO:0000256" key="2">
    <source>
        <dbReference type="SAM" id="SignalP"/>
    </source>
</evidence>
<gene>
    <name evidence="3" type="ORF">SAMN05216337_101720</name>
</gene>
<dbReference type="PIRSF" id="PIRSF017082">
    <property type="entry name" value="YflP"/>
    <property type="match status" value="1"/>
</dbReference>
<feature type="chain" id="PRO_5011568723" evidence="2">
    <location>
        <begin position="21"/>
        <end position="322"/>
    </location>
</feature>
<feature type="signal peptide" evidence="2">
    <location>
        <begin position="1"/>
        <end position="20"/>
    </location>
</feature>
<dbReference type="Pfam" id="PF03401">
    <property type="entry name" value="TctC"/>
    <property type="match status" value="1"/>
</dbReference>
<comment type="similarity">
    <text evidence="1">Belongs to the UPF0065 (bug) family.</text>
</comment>
<proteinExistence type="inferred from homology"/>
<dbReference type="Gene3D" id="3.40.190.10">
    <property type="entry name" value="Periplasmic binding protein-like II"/>
    <property type="match status" value="1"/>
</dbReference>
<dbReference type="EMBL" id="FMZW01000017">
    <property type="protein sequence ID" value="SDD91183.1"/>
    <property type="molecule type" value="Genomic_DNA"/>
</dbReference>
<evidence type="ECO:0000256" key="1">
    <source>
        <dbReference type="ARBA" id="ARBA00006987"/>
    </source>
</evidence>
<name>A0A1G6YMH3_9BRAD</name>
<organism evidence="3 4">
    <name type="scientific">Bradyrhizobium brasilense</name>
    <dbReference type="NCBI Taxonomy" id="1419277"/>
    <lineage>
        <taxon>Bacteria</taxon>
        <taxon>Pseudomonadati</taxon>
        <taxon>Pseudomonadota</taxon>
        <taxon>Alphaproteobacteria</taxon>
        <taxon>Hyphomicrobiales</taxon>
        <taxon>Nitrobacteraceae</taxon>
        <taxon>Bradyrhizobium</taxon>
    </lineage>
</organism>